<name>A0A0B8QLF0_LACLL</name>
<dbReference type="GO" id="GO:0016020">
    <property type="term" value="C:membrane"/>
    <property type="evidence" value="ECO:0007669"/>
    <property type="project" value="UniProtKB-SubCell"/>
</dbReference>
<protein>
    <submittedName>
        <fullName evidence="7">Mg2+ and Co2+ transporters</fullName>
    </submittedName>
</protein>
<proteinExistence type="inferred from homology"/>
<feature type="transmembrane region" description="Helical" evidence="6">
    <location>
        <begin position="246"/>
        <end position="266"/>
    </location>
</feature>
<accession>A0A0B8QLF0</accession>
<dbReference type="Gene3D" id="1.20.58.340">
    <property type="entry name" value="Magnesium transport protein CorA, transmembrane region"/>
    <property type="match status" value="2"/>
</dbReference>
<dbReference type="PANTHER" id="PTHR47891">
    <property type="entry name" value="TRANSPORTER-RELATED"/>
    <property type="match status" value="1"/>
</dbReference>
<keyword evidence="5 6" id="KW-0472">Membrane</keyword>
<keyword evidence="4 6" id="KW-1133">Transmembrane helix</keyword>
<sequence>MKKENQMSENLTREWINFSDQKLFDKSYLSKTYHIPEEFLSYATDKDESARIEIDDETKSLLIIFDMPFEDQTDVAYYSSGPMSFIVAKEVIITNVADKKMATILKNSKLLHQLNPKHKTSFVLHFMLAIAKIYVDKIRILNRKRILIEQTLGKAPKNEDLINLMKIERSLIYFIMSLKSNSLVISKIKSGKYLKLYDDEKELLDDLMIEVDQAFDMSNISNRILNEMTDSYDSIINNNTNSVMKFLTSYSIILTIPTIIFSFYGMNVPLPLTNLPKISWEIICLLALFLSVLLTLFFVKKDYFSKR</sequence>
<organism evidence="7 8">
    <name type="scientific">Lactococcus lactis subsp. lactis</name>
    <name type="common">Streptococcus lactis</name>
    <dbReference type="NCBI Taxonomy" id="1360"/>
    <lineage>
        <taxon>Bacteria</taxon>
        <taxon>Bacillati</taxon>
        <taxon>Bacillota</taxon>
        <taxon>Bacilli</taxon>
        <taxon>Lactobacillales</taxon>
        <taxon>Streptococcaceae</taxon>
        <taxon>Lactococcus</taxon>
    </lineage>
</organism>
<dbReference type="InterPro" id="IPR045861">
    <property type="entry name" value="CorA_cytoplasmic_dom"/>
</dbReference>
<reference evidence="7 8" key="1">
    <citation type="submission" date="2015-01" db="EMBL/GenBank/DDBJ databases">
        <title>Lactococcus lactis subsp.lactis JCM 5805 whole genome shotgun sequence.</title>
        <authorList>
            <person name="Fujii T."/>
            <person name="Tomita Y."/>
            <person name="Ikushima S."/>
            <person name="Fujiwara D."/>
        </authorList>
    </citation>
    <scope>NUCLEOTIDE SEQUENCE [LARGE SCALE GENOMIC DNA]</scope>
    <source>
        <strain evidence="7 8">JCM 5805</strain>
    </source>
</reference>
<dbReference type="Gene3D" id="3.30.460.20">
    <property type="entry name" value="CorA soluble domain-like"/>
    <property type="match status" value="1"/>
</dbReference>
<dbReference type="InterPro" id="IPR045863">
    <property type="entry name" value="CorA_TM1_TM2"/>
</dbReference>
<comment type="similarity">
    <text evidence="2">Belongs to the CorA metal ion transporter (MIT) (TC 1.A.35) family.</text>
</comment>
<dbReference type="Proteomes" id="UP000031847">
    <property type="component" value="Unassembled WGS sequence"/>
</dbReference>
<keyword evidence="3 6" id="KW-0812">Transmembrane</keyword>
<evidence type="ECO:0000256" key="2">
    <source>
        <dbReference type="ARBA" id="ARBA00009765"/>
    </source>
</evidence>
<feature type="transmembrane region" description="Helical" evidence="6">
    <location>
        <begin position="278"/>
        <end position="299"/>
    </location>
</feature>
<dbReference type="SUPFAM" id="SSF143865">
    <property type="entry name" value="CorA soluble domain-like"/>
    <property type="match status" value="1"/>
</dbReference>
<evidence type="ECO:0000256" key="5">
    <source>
        <dbReference type="ARBA" id="ARBA00023136"/>
    </source>
</evidence>
<evidence type="ECO:0000313" key="8">
    <source>
        <dbReference type="Proteomes" id="UP000031847"/>
    </source>
</evidence>
<evidence type="ECO:0000256" key="4">
    <source>
        <dbReference type="ARBA" id="ARBA00022989"/>
    </source>
</evidence>
<dbReference type="GO" id="GO:0046873">
    <property type="term" value="F:metal ion transmembrane transporter activity"/>
    <property type="evidence" value="ECO:0007669"/>
    <property type="project" value="InterPro"/>
</dbReference>
<evidence type="ECO:0000313" key="7">
    <source>
        <dbReference type="EMBL" id="GAM80755.1"/>
    </source>
</evidence>
<gene>
    <name evidence="7" type="ORF">JCM5805K_1871</name>
</gene>
<comment type="caution">
    <text evidence="7">The sequence shown here is derived from an EMBL/GenBank/DDBJ whole genome shotgun (WGS) entry which is preliminary data.</text>
</comment>
<dbReference type="SUPFAM" id="SSF144083">
    <property type="entry name" value="Magnesium transport protein CorA, transmembrane region"/>
    <property type="match status" value="1"/>
</dbReference>
<dbReference type="CDD" id="cd12827">
    <property type="entry name" value="EcCorA_ZntB-like_u2"/>
    <property type="match status" value="1"/>
</dbReference>
<evidence type="ECO:0000256" key="1">
    <source>
        <dbReference type="ARBA" id="ARBA00004141"/>
    </source>
</evidence>
<dbReference type="AlphaFoldDB" id="A0A0B8QLF0"/>
<evidence type="ECO:0000256" key="6">
    <source>
        <dbReference type="SAM" id="Phobius"/>
    </source>
</evidence>
<dbReference type="PANTHER" id="PTHR47891:SF1">
    <property type="entry name" value="CORA-MAGNESIUM AND COBALT TRANSPORTER"/>
    <property type="match status" value="1"/>
</dbReference>
<dbReference type="InterPro" id="IPR047199">
    <property type="entry name" value="CorA-like"/>
</dbReference>
<dbReference type="InterPro" id="IPR002523">
    <property type="entry name" value="MgTranspt_CorA/ZnTranspt_ZntB"/>
</dbReference>
<comment type="subcellular location">
    <subcellularLocation>
        <location evidence="1">Membrane</location>
        <topology evidence="1">Multi-pass membrane protein</topology>
    </subcellularLocation>
</comment>
<dbReference type="EMBL" id="BBSI01000030">
    <property type="protein sequence ID" value="GAM80755.1"/>
    <property type="molecule type" value="Genomic_DNA"/>
</dbReference>
<evidence type="ECO:0000256" key="3">
    <source>
        <dbReference type="ARBA" id="ARBA00022692"/>
    </source>
</evidence>
<dbReference type="Pfam" id="PF01544">
    <property type="entry name" value="CorA"/>
    <property type="match status" value="1"/>
</dbReference>